<proteinExistence type="predicted"/>
<keyword evidence="3" id="KW-1185">Reference proteome</keyword>
<organism evidence="2 3">
    <name type="scientific">Rugamonas rubra</name>
    <dbReference type="NCBI Taxonomy" id="758825"/>
    <lineage>
        <taxon>Bacteria</taxon>
        <taxon>Pseudomonadati</taxon>
        <taxon>Pseudomonadota</taxon>
        <taxon>Betaproteobacteria</taxon>
        <taxon>Burkholderiales</taxon>
        <taxon>Oxalobacteraceae</taxon>
        <taxon>Telluria group</taxon>
        <taxon>Rugamonas</taxon>
    </lineage>
</organism>
<dbReference type="STRING" id="758825.SAMN02982985_05392"/>
<evidence type="ECO:0000313" key="2">
    <source>
        <dbReference type="EMBL" id="SFM81619.1"/>
    </source>
</evidence>
<feature type="transmembrane region" description="Helical" evidence="1">
    <location>
        <begin position="24"/>
        <end position="43"/>
    </location>
</feature>
<keyword evidence="1" id="KW-1133">Transmembrane helix</keyword>
<accession>A0A1I4TY96</accession>
<evidence type="ECO:0000313" key="3">
    <source>
        <dbReference type="Proteomes" id="UP000199470"/>
    </source>
</evidence>
<protein>
    <submittedName>
        <fullName evidence="2">Uncharacterized protein</fullName>
    </submittedName>
</protein>
<dbReference type="Proteomes" id="UP000199470">
    <property type="component" value="Unassembled WGS sequence"/>
</dbReference>
<keyword evidence="1" id="KW-0472">Membrane</keyword>
<name>A0A1I4TY96_9BURK</name>
<keyword evidence="1" id="KW-0812">Transmembrane</keyword>
<dbReference type="EMBL" id="FOTW01000035">
    <property type="protein sequence ID" value="SFM81619.1"/>
    <property type="molecule type" value="Genomic_DNA"/>
</dbReference>
<reference evidence="2 3" key="1">
    <citation type="submission" date="2016-10" db="EMBL/GenBank/DDBJ databases">
        <authorList>
            <person name="de Groot N.N."/>
        </authorList>
    </citation>
    <scope>NUCLEOTIDE SEQUENCE [LARGE SCALE GENOMIC DNA]</scope>
    <source>
        <strain evidence="2 3">ATCC 43154</strain>
    </source>
</reference>
<sequence length="47" mass="5329">MGNSLHNKIYLGRRSVALLQNRRVQAWLCLGAFASIGLVWLAIRSFK</sequence>
<dbReference type="AlphaFoldDB" id="A0A1I4TY96"/>
<evidence type="ECO:0000256" key="1">
    <source>
        <dbReference type="SAM" id="Phobius"/>
    </source>
</evidence>
<gene>
    <name evidence="2" type="ORF">SAMN02982985_05392</name>
</gene>